<name>A0AA85IPC1_TRIRE</name>
<dbReference type="AlphaFoldDB" id="A0AA85IPC1"/>
<sequence length="217" mass="24380">MVKEKMIQCKDGQEKETMSSTYKALDKEVKKSARKDKRRFYDNLATEAEKAAGKRDLRTLYQITKSLSGKRSTQAKPIKDSQGNPITKEEKQIKQWADHFKGLLNRPSPATRPEIPTTARTQLQVDTNPPTRAEVLNAIKLLKAGKTAGPDGIPPEALKADPETTADMLTPLLQKVWKEGKVPTDWRKGYLVKLPKKGDLRLTLQELARNHAPIDAK</sequence>
<feature type="compositionally biased region" description="Polar residues" evidence="1">
    <location>
        <begin position="118"/>
        <end position="130"/>
    </location>
</feature>
<accession>A0AA85IPC1</accession>
<feature type="region of interest" description="Disordered" evidence="1">
    <location>
        <begin position="68"/>
        <end position="89"/>
    </location>
</feature>
<evidence type="ECO:0008006" key="4">
    <source>
        <dbReference type="Google" id="ProtNLM"/>
    </source>
</evidence>
<keyword evidence="2" id="KW-1185">Reference proteome</keyword>
<dbReference type="PANTHER" id="PTHR47510">
    <property type="entry name" value="REVERSE TRANSCRIPTASE DOMAIN-CONTAINING PROTEIN"/>
    <property type="match status" value="1"/>
</dbReference>
<evidence type="ECO:0000256" key="1">
    <source>
        <dbReference type="SAM" id="MobiDB-lite"/>
    </source>
</evidence>
<evidence type="ECO:0000313" key="2">
    <source>
        <dbReference type="Proteomes" id="UP000050795"/>
    </source>
</evidence>
<proteinExistence type="predicted"/>
<dbReference type="Proteomes" id="UP000050795">
    <property type="component" value="Unassembled WGS sequence"/>
</dbReference>
<reference evidence="2" key="1">
    <citation type="submission" date="2022-06" db="EMBL/GenBank/DDBJ databases">
        <authorList>
            <person name="Berger JAMES D."/>
            <person name="Berger JAMES D."/>
        </authorList>
    </citation>
    <scope>NUCLEOTIDE SEQUENCE [LARGE SCALE GENOMIC DNA]</scope>
</reference>
<dbReference type="PANTHER" id="PTHR47510:SF3">
    <property type="entry name" value="ENDO_EXONUCLEASE_PHOSPHATASE DOMAIN-CONTAINING PROTEIN"/>
    <property type="match status" value="1"/>
</dbReference>
<dbReference type="WBParaSite" id="TREG1_100890.1">
    <property type="protein sequence ID" value="TREG1_100890.1"/>
    <property type="gene ID" value="TREG1_100890"/>
</dbReference>
<feature type="compositionally biased region" description="Polar residues" evidence="1">
    <location>
        <begin position="68"/>
        <end position="85"/>
    </location>
</feature>
<feature type="region of interest" description="Disordered" evidence="1">
    <location>
        <begin position="103"/>
        <end position="130"/>
    </location>
</feature>
<protein>
    <recommendedName>
        <fullName evidence="4">Reverse transcriptase domain-containing protein</fullName>
    </recommendedName>
</protein>
<evidence type="ECO:0000313" key="3">
    <source>
        <dbReference type="WBParaSite" id="TREG1_100890.1"/>
    </source>
</evidence>
<reference evidence="3" key="2">
    <citation type="submission" date="2023-11" db="UniProtKB">
        <authorList>
            <consortium name="WormBaseParasite"/>
        </authorList>
    </citation>
    <scope>IDENTIFICATION</scope>
</reference>
<organism evidence="2 3">
    <name type="scientific">Trichobilharzia regenti</name>
    <name type="common">Nasal bird schistosome</name>
    <dbReference type="NCBI Taxonomy" id="157069"/>
    <lineage>
        <taxon>Eukaryota</taxon>
        <taxon>Metazoa</taxon>
        <taxon>Spiralia</taxon>
        <taxon>Lophotrochozoa</taxon>
        <taxon>Platyhelminthes</taxon>
        <taxon>Trematoda</taxon>
        <taxon>Digenea</taxon>
        <taxon>Strigeidida</taxon>
        <taxon>Schistosomatoidea</taxon>
        <taxon>Schistosomatidae</taxon>
        <taxon>Trichobilharzia</taxon>
    </lineage>
</organism>